<dbReference type="GO" id="GO:0005085">
    <property type="term" value="F:guanyl-nucleotide exchange factor activity"/>
    <property type="evidence" value="ECO:0007669"/>
    <property type="project" value="InterPro"/>
</dbReference>
<feature type="compositionally biased region" description="Basic and acidic residues" evidence="1">
    <location>
        <begin position="8"/>
        <end position="23"/>
    </location>
</feature>
<protein>
    <submittedName>
        <fullName evidence="2">VPS9 domain containing 1</fullName>
    </submittedName>
</protein>
<feature type="region of interest" description="Disordered" evidence="1">
    <location>
        <begin position="1"/>
        <end position="46"/>
    </location>
</feature>
<evidence type="ECO:0000313" key="2">
    <source>
        <dbReference type="Ensembl" id="ENSEEEP00000058264.1"/>
    </source>
</evidence>
<evidence type="ECO:0000256" key="1">
    <source>
        <dbReference type="SAM" id="MobiDB-lite"/>
    </source>
</evidence>
<accession>A0AAY5ENV6</accession>
<dbReference type="Proteomes" id="UP000314983">
    <property type="component" value="Chromosome 4"/>
</dbReference>
<dbReference type="PANTHER" id="PTHR23101">
    <property type="entry name" value="RAB GDP/GTP EXCHANGE FACTOR"/>
    <property type="match status" value="1"/>
</dbReference>
<reference evidence="2 3" key="1">
    <citation type="submission" date="2020-05" db="EMBL/GenBank/DDBJ databases">
        <title>Electrophorus electricus (electric eel) genome, fEleEle1, primary haplotype.</title>
        <authorList>
            <person name="Myers G."/>
            <person name="Meyer A."/>
            <person name="Fedrigo O."/>
            <person name="Formenti G."/>
            <person name="Rhie A."/>
            <person name="Tracey A."/>
            <person name="Sims Y."/>
            <person name="Jarvis E.D."/>
        </authorList>
    </citation>
    <scope>NUCLEOTIDE SEQUENCE [LARGE SCALE GENOMIC DNA]</scope>
</reference>
<dbReference type="GO" id="GO:0031267">
    <property type="term" value="F:small GTPase binding"/>
    <property type="evidence" value="ECO:0007669"/>
    <property type="project" value="TreeGrafter"/>
</dbReference>
<evidence type="ECO:0000313" key="3">
    <source>
        <dbReference type="Proteomes" id="UP000314983"/>
    </source>
</evidence>
<dbReference type="GO" id="GO:0030139">
    <property type="term" value="C:endocytic vesicle"/>
    <property type="evidence" value="ECO:0007669"/>
    <property type="project" value="TreeGrafter"/>
</dbReference>
<dbReference type="PANTHER" id="PTHR23101:SF98">
    <property type="entry name" value="VPS9 DOMAIN-CONTAINING PROTEIN 1"/>
    <property type="match status" value="1"/>
</dbReference>
<dbReference type="InterPro" id="IPR037191">
    <property type="entry name" value="VPS9_dom_sf"/>
</dbReference>
<dbReference type="Ensembl" id="ENSEEET00000056634.1">
    <property type="protein sequence ID" value="ENSEEEP00000058264.1"/>
    <property type="gene ID" value="ENSEEEG00000027667.1"/>
</dbReference>
<dbReference type="AlphaFoldDB" id="A0AAY5ENV6"/>
<keyword evidence="3" id="KW-1185">Reference proteome</keyword>
<dbReference type="SUPFAM" id="SSF109993">
    <property type="entry name" value="VPS9 domain"/>
    <property type="match status" value="1"/>
</dbReference>
<sequence length="530" mass="59645">MVRLAEQCLERRPPTTAPGDERPPTTAPALAPPRSTPRHSRVSEAVEAPAAFLPPEVFQKIQAAESQDSRKELTPIQEASRLNQKLKANYEARLSRLSPSQASQKTSLTLSLQRQMTENIIIARAREQICIIFGLQEVFIFCYRDALRSREQRVLYANILEYEQDQCECDWPKVWKANLKKNPNDATLVSGLLAHLLSCLDHPVMKLLKRLQCEVYQRLYPLVRNSACPVSLKLSRSAQSLAGSSPDVQVQPGLIQTPTPPDRENSFEDLEQFLTQMDWVPAPALKEHLKAIVKDVMMPSVDRCCLFACSLLNVSNTASAKDQCVACIEEVFFMPIWSPLLALFRKVHRERELAFENSVHLYRNASPGDVGVAPKLFPKDMTLLHGSYPYECAVQELKQLCRDHCPQRKLECIGEHVRPGMAGEKPLVGTALGLFGLYSTYRPSAGRVLDAFTERNVPDPVAVLVFPATVLVCLNTALWIWQELPAENPCACKISWSYMCAKSQTDSQPHTTVLLRWLICFPQTQLESRP</sequence>
<name>A0AAY5ENV6_ELEEL</name>
<dbReference type="GO" id="GO:0005829">
    <property type="term" value="C:cytosol"/>
    <property type="evidence" value="ECO:0007669"/>
    <property type="project" value="TreeGrafter"/>
</dbReference>
<reference evidence="2" key="2">
    <citation type="submission" date="2025-08" db="UniProtKB">
        <authorList>
            <consortium name="Ensembl"/>
        </authorList>
    </citation>
    <scope>IDENTIFICATION</scope>
</reference>
<organism evidence="2 3">
    <name type="scientific">Electrophorus electricus</name>
    <name type="common">Electric eel</name>
    <name type="synonym">Gymnotus electricus</name>
    <dbReference type="NCBI Taxonomy" id="8005"/>
    <lineage>
        <taxon>Eukaryota</taxon>
        <taxon>Metazoa</taxon>
        <taxon>Chordata</taxon>
        <taxon>Craniata</taxon>
        <taxon>Vertebrata</taxon>
        <taxon>Euteleostomi</taxon>
        <taxon>Actinopterygii</taxon>
        <taxon>Neopterygii</taxon>
        <taxon>Teleostei</taxon>
        <taxon>Ostariophysi</taxon>
        <taxon>Gymnotiformes</taxon>
        <taxon>Gymnotoidei</taxon>
        <taxon>Gymnotidae</taxon>
        <taxon>Electrophorus</taxon>
    </lineage>
</organism>
<dbReference type="GeneTree" id="ENSGT00390000015057"/>
<proteinExistence type="predicted"/>
<reference evidence="2" key="3">
    <citation type="submission" date="2025-09" db="UniProtKB">
        <authorList>
            <consortium name="Ensembl"/>
        </authorList>
    </citation>
    <scope>IDENTIFICATION</scope>
</reference>
<dbReference type="InterPro" id="IPR045046">
    <property type="entry name" value="Vps9-like"/>
</dbReference>
<dbReference type="GO" id="GO:0016192">
    <property type="term" value="P:vesicle-mediated transport"/>
    <property type="evidence" value="ECO:0007669"/>
    <property type="project" value="InterPro"/>
</dbReference>